<gene>
    <name evidence="1" type="ORF">PHSY_005103</name>
</gene>
<evidence type="ECO:0000313" key="1">
    <source>
        <dbReference type="EMBL" id="GAC97517.1"/>
    </source>
</evidence>
<reference evidence="2" key="1">
    <citation type="journal article" date="2013" name="Genome Announc.">
        <title>Draft genome sequence of the basidiomycetous yeast-like fungus Pseudozyma hubeiensis SY62, which produces an abundant amount of the biosurfactant mannosylerythritol lipids.</title>
        <authorList>
            <person name="Konishi M."/>
            <person name="Hatada Y."/>
            <person name="Horiuchi J."/>
        </authorList>
    </citation>
    <scope>NUCLEOTIDE SEQUENCE [LARGE SCALE GENOMIC DNA]</scope>
    <source>
        <strain evidence="2">SY62</strain>
    </source>
</reference>
<evidence type="ECO:0000313" key="2">
    <source>
        <dbReference type="Proteomes" id="UP000014071"/>
    </source>
</evidence>
<dbReference type="AlphaFoldDB" id="R9P8D5"/>
<dbReference type="EMBL" id="DF238810">
    <property type="protein sequence ID" value="GAC97517.1"/>
    <property type="molecule type" value="Genomic_DNA"/>
</dbReference>
<dbReference type="HOGENOM" id="CLU_2484292_0_0_1"/>
<dbReference type="RefSeq" id="XP_012191104.1">
    <property type="nucleotide sequence ID" value="XM_012335714.1"/>
</dbReference>
<sequence>MNSWMFRHRSFCYRRGWCRCVVVHVVCRGCIGEKYLHSREGAFRPWSREVCRMKKGLTWIAMDFRTHFATSAYGHDSRASTAITLMP</sequence>
<dbReference type="Proteomes" id="UP000014071">
    <property type="component" value="Unassembled WGS sequence"/>
</dbReference>
<protein>
    <submittedName>
        <fullName evidence="1">Uncharacterized protein</fullName>
    </submittedName>
</protein>
<name>R9P8D5_PSEHS</name>
<proteinExistence type="predicted"/>
<accession>R9P8D5</accession>
<keyword evidence="2" id="KW-1185">Reference proteome</keyword>
<organism evidence="1 2">
    <name type="scientific">Pseudozyma hubeiensis (strain SY62)</name>
    <name type="common">Yeast</name>
    <dbReference type="NCBI Taxonomy" id="1305764"/>
    <lineage>
        <taxon>Eukaryota</taxon>
        <taxon>Fungi</taxon>
        <taxon>Dikarya</taxon>
        <taxon>Basidiomycota</taxon>
        <taxon>Ustilaginomycotina</taxon>
        <taxon>Ustilaginomycetes</taxon>
        <taxon>Ustilaginales</taxon>
        <taxon>Ustilaginaceae</taxon>
        <taxon>Pseudozyma</taxon>
    </lineage>
</organism>
<dbReference type="GeneID" id="24110383"/>